<dbReference type="InterPro" id="IPR039857">
    <property type="entry name" value="Ift122/121"/>
</dbReference>
<evidence type="ECO:0000313" key="9">
    <source>
        <dbReference type="EMBL" id="KAG5458789.1"/>
    </source>
</evidence>
<dbReference type="InterPro" id="IPR001680">
    <property type="entry name" value="WD40_rpt"/>
</dbReference>
<name>A0A8H7ZSU1_9FUNG</name>
<evidence type="ECO:0000259" key="8">
    <source>
        <dbReference type="Pfam" id="PF23381"/>
    </source>
</evidence>
<dbReference type="GO" id="GO:0035721">
    <property type="term" value="P:intraciliary retrograde transport"/>
    <property type="evidence" value="ECO:0007669"/>
    <property type="project" value="TreeGrafter"/>
</dbReference>
<comment type="caution">
    <text evidence="9">The sequence shown here is derived from an EMBL/GenBank/DDBJ whole genome shotgun (WGS) entry which is preliminary data.</text>
</comment>
<organism evidence="9 10">
    <name type="scientific">Olpidium bornovanus</name>
    <dbReference type="NCBI Taxonomy" id="278681"/>
    <lineage>
        <taxon>Eukaryota</taxon>
        <taxon>Fungi</taxon>
        <taxon>Fungi incertae sedis</taxon>
        <taxon>Olpidiomycota</taxon>
        <taxon>Olpidiomycotina</taxon>
        <taxon>Olpidiomycetes</taxon>
        <taxon>Olpidiales</taxon>
        <taxon>Olpidiaceae</taxon>
        <taxon>Olpidium</taxon>
    </lineage>
</organism>
<evidence type="ECO:0000256" key="4">
    <source>
        <dbReference type="ARBA" id="ARBA00022737"/>
    </source>
</evidence>
<dbReference type="OrthoDB" id="2123300at2759"/>
<dbReference type="PANTHER" id="PTHR12764">
    <property type="entry name" value="WD REPEAT DOMAIN-RELATED"/>
    <property type="match status" value="1"/>
</dbReference>
<dbReference type="InterPro" id="IPR015943">
    <property type="entry name" value="WD40/YVTN_repeat-like_dom_sf"/>
</dbReference>
<keyword evidence="5" id="KW-0969">Cilium</keyword>
<dbReference type="EMBL" id="JAEFCI010007915">
    <property type="protein sequence ID" value="KAG5458789.1"/>
    <property type="molecule type" value="Genomic_DNA"/>
</dbReference>
<comment type="subcellular location">
    <subcellularLocation>
        <location evidence="1">Cell projection</location>
        <location evidence="1">Cilium</location>
    </subcellularLocation>
</comment>
<evidence type="ECO:0000256" key="7">
    <source>
        <dbReference type="PROSITE-ProRule" id="PRU00221"/>
    </source>
</evidence>
<keyword evidence="10" id="KW-1185">Reference proteome</keyword>
<feature type="domain" description="IFT122 first beta-propeller" evidence="8">
    <location>
        <begin position="14"/>
        <end position="138"/>
    </location>
</feature>
<dbReference type="InterPro" id="IPR036322">
    <property type="entry name" value="WD40_repeat_dom_sf"/>
</dbReference>
<evidence type="ECO:0000256" key="6">
    <source>
        <dbReference type="ARBA" id="ARBA00023273"/>
    </source>
</evidence>
<gene>
    <name evidence="9" type="ORF">BJ554DRAFT_925</name>
</gene>
<dbReference type="GO" id="GO:0061512">
    <property type="term" value="P:protein localization to cilium"/>
    <property type="evidence" value="ECO:0007669"/>
    <property type="project" value="TreeGrafter"/>
</dbReference>
<feature type="non-terminal residue" evidence="9">
    <location>
        <position position="167"/>
    </location>
</feature>
<dbReference type="InterPro" id="IPR056153">
    <property type="entry name" value="Beta-prop_IFT122_1st"/>
</dbReference>
<proteinExistence type="predicted"/>
<keyword evidence="4" id="KW-0677">Repeat</keyword>
<dbReference type="Pfam" id="PF23381">
    <property type="entry name" value="Beta-prop_IFT122_1st"/>
    <property type="match status" value="1"/>
</dbReference>
<keyword evidence="3 7" id="KW-0853">WD repeat</keyword>
<dbReference type="PANTHER" id="PTHR12764:SF4">
    <property type="entry name" value="INTRAFLAGELLAR TRANSPORT PROTEIN 122 HOMOLOG"/>
    <property type="match status" value="1"/>
</dbReference>
<evidence type="ECO:0000256" key="1">
    <source>
        <dbReference type="ARBA" id="ARBA00004138"/>
    </source>
</evidence>
<evidence type="ECO:0000256" key="5">
    <source>
        <dbReference type="ARBA" id="ARBA00023069"/>
    </source>
</evidence>
<dbReference type="PROSITE" id="PS50082">
    <property type="entry name" value="WD_REPEATS_2"/>
    <property type="match status" value="1"/>
</dbReference>
<sequence length="167" mass="18080">MRTFTTWSDKIHDRDGVAQVVYSVAFKPDGTQLLAAAGAQVLVYKTADGELIQSLKGHKDTVYCVDFAADGTRFASGGADKTVIIWSQNLDAVLKYTHSDHIQAIAHNPVTGQVASCSASDFGLWSSEQTNVTKYKVGGGVTSVLRFSREANAHQLYHDPADAIENF</sequence>
<dbReference type="Gene3D" id="2.130.10.10">
    <property type="entry name" value="YVTN repeat-like/Quinoprotein amine dehydrogenase"/>
    <property type="match status" value="1"/>
</dbReference>
<dbReference type="GO" id="GO:0097730">
    <property type="term" value="C:non-motile cilium"/>
    <property type="evidence" value="ECO:0007669"/>
    <property type="project" value="TreeGrafter"/>
</dbReference>
<evidence type="ECO:0000313" key="10">
    <source>
        <dbReference type="Proteomes" id="UP000673691"/>
    </source>
</evidence>
<feature type="repeat" description="WD" evidence="7">
    <location>
        <begin position="55"/>
        <end position="87"/>
    </location>
</feature>
<dbReference type="SUPFAM" id="SSF50978">
    <property type="entry name" value="WD40 repeat-like"/>
    <property type="match status" value="1"/>
</dbReference>
<dbReference type="PROSITE" id="PS50294">
    <property type="entry name" value="WD_REPEATS_REGION"/>
    <property type="match status" value="1"/>
</dbReference>
<keyword evidence="6" id="KW-0966">Cell projection</keyword>
<dbReference type="SMART" id="SM00320">
    <property type="entry name" value="WD40"/>
    <property type="match status" value="3"/>
</dbReference>
<dbReference type="Proteomes" id="UP000673691">
    <property type="component" value="Unassembled WGS sequence"/>
</dbReference>
<evidence type="ECO:0000256" key="2">
    <source>
        <dbReference type="ARBA" id="ARBA00019442"/>
    </source>
</evidence>
<protein>
    <recommendedName>
        <fullName evidence="2">Intraflagellar transport protein 122 homolog</fullName>
    </recommendedName>
</protein>
<reference evidence="9 10" key="1">
    <citation type="journal article" name="Sci. Rep.">
        <title>Genome-scale phylogenetic analyses confirm Olpidium as the closest living zoosporic fungus to the non-flagellated, terrestrial fungi.</title>
        <authorList>
            <person name="Chang Y."/>
            <person name="Rochon D."/>
            <person name="Sekimoto S."/>
            <person name="Wang Y."/>
            <person name="Chovatia M."/>
            <person name="Sandor L."/>
            <person name="Salamov A."/>
            <person name="Grigoriev I.V."/>
            <person name="Stajich J.E."/>
            <person name="Spatafora J.W."/>
        </authorList>
    </citation>
    <scope>NUCLEOTIDE SEQUENCE [LARGE SCALE GENOMIC DNA]</scope>
    <source>
        <strain evidence="9">S191</strain>
    </source>
</reference>
<evidence type="ECO:0000256" key="3">
    <source>
        <dbReference type="ARBA" id="ARBA00022574"/>
    </source>
</evidence>
<dbReference type="AlphaFoldDB" id="A0A8H7ZSU1"/>
<dbReference type="GO" id="GO:1905515">
    <property type="term" value="P:non-motile cilium assembly"/>
    <property type="evidence" value="ECO:0007669"/>
    <property type="project" value="TreeGrafter"/>
</dbReference>
<accession>A0A8H7ZSU1</accession>
<dbReference type="GO" id="GO:0030991">
    <property type="term" value="C:intraciliary transport particle A"/>
    <property type="evidence" value="ECO:0007669"/>
    <property type="project" value="TreeGrafter"/>
</dbReference>